<dbReference type="OrthoDB" id="3767534at2759"/>
<keyword evidence="6 9" id="KW-0732">Signal</keyword>
<reference evidence="11 12" key="1">
    <citation type="submission" date="2015-07" db="EMBL/GenBank/DDBJ databases">
        <title>Emmonsia species relationships and genome sequence.</title>
        <authorList>
            <consortium name="The Broad Institute Genomics Platform"/>
            <person name="Cuomo C.A."/>
            <person name="Munoz J.F."/>
            <person name="Imamovic A."/>
            <person name="Priest M.E."/>
            <person name="Young S."/>
            <person name="Clay O.K."/>
            <person name="McEwen J.G."/>
        </authorList>
    </citation>
    <scope>NUCLEOTIDE SEQUENCE [LARGE SCALE GENOMIC DNA]</scope>
    <source>
        <strain evidence="11 12">UAMH 9510</strain>
    </source>
</reference>
<dbReference type="GO" id="GO:0098552">
    <property type="term" value="C:side of membrane"/>
    <property type="evidence" value="ECO:0007669"/>
    <property type="project" value="UniProtKB-KW"/>
</dbReference>
<keyword evidence="12" id="KW-1185">Reference proteome</keyword>
<sequence>MKSNTIFLSLSTLLTLFAPAHAQTDFQMPECALPCQVAVGQVTTCRTDDYKCICSVENFQKIQKAAQPC</sequence>
<dbReference type="AlphaFoldDB" id="A0A1J9Q4N7"/>
<keyword evidence="5" id="KW-0325">Glycoprotein</keyword>
<feature type="signal peptide" evidence="9">
    <location>
        <begin position="1"/>
        <end position="22"/>
    </location>
</feature>
<evidence type="ECO:0000259" key="10">
    <source>
        <dbReference type="Pfam" id="PF05730"/>
    </source>
</evidence>
<comment type="similarity">
    <text evidence="3">Belongs to the RBT5 family.</text>
</comment>
<evidence type="ECO:0000313" key="12">
    <source>
        <dbReference type="Proteomes" id="UP000182235"/>
    </source>
</evidence>
<keyword evidence="7" id="KW-1015">Disulfide bond</keyword>
<dbReference type="InterPro" id="IPR008427">
    <property type="entry name" value="Extracellular_membr_CFEM_dom"/>
</dbReference>
<keyword evidence="5" id="KW-0472">Membrane</keyword>
<dbReference type="VEuPathDB" id="FungiDB:AJ78_04566"/>
<dbReference type="EMBL" id="LGRN01000172">
    <property type="protein sequence ID" value="OJD15171.1"/>
    <property type="molecule type" value="Genomic_DNA"/>
</dbReference>
<evidence type="ECO:0000256" key="8">
    <source>
        <dbReference type="ARBA" id="ARBA00023288"/>
    </source>
</evidence>
<dbReference type="Pfam" id="PF05730">
    <property type="entry name" value="CFEM"/>
    <property type="match status" value="1"/>
</dbReference>
<dbReference type="Proteomes" id="UP000182235">
    <property type="component" value="Unassembled WGS sequence"/>
</dbReference>
<protein>
    <recommendedName>
        <fullName evidence="10">CFEM domain-containing protein</fullName>
    </recommendedName>
</protein>
<evidence type="ECO:0000256" key="5">
    <source>
        <dbReference type="ARBA" id="ARBA00022622"/>
    </source>
</evidence>
<dbReference type="STRING" id="1447872.A0A1J9Q4N7"/>
<accession>A0A1J9Q4N7</accession>
<organism evidence="11 12">
    <name type="scientific">Emergomyces pasteurianus Ep9510</name>
    <dbReference type="NCBI Taxonomy" id="1447872"/>
    <lineage>
        <taxon>Eukaryota</taxon>
        <taxon>Fungi</taxon>
        <taxon>Dikarya</taxon>
        <taxon>Ascomycota</taxon>
        <taxon>Pezizomycotina</taxon>
        <taxon>Eurotiomycetes</taxon>
        <taxon>Eurotiomycetidae</taxon>
        <taxon>Onygenales</taxon>
        <taxon>Ajellomycetaceae</taxon>
        <taxon>Emergomyces</taxon>
    </lineage>
</organism>
<name>A0A1J9Q4N7_9EURO</name>
<evidence type="ECO:0000256" key="2">
    <source>
        <dbReference type="ARBA" id="ARBA00004613"/>
    </source>
</evidence>
<proteinExistence type="inferred from homology"/>
<gene>
    <name evidence="11" type="ORF">AJ78_04566</name>
</gene>
<evidence type="ECO:0000256" key="1">
    <source>
        <dbReference type="ARBA" id="ARBA00004589"/>
    </source>
</evidence>
<feature type="chain" id="PRO_5009656508" description="CFEM domain-containing protein" evidence="9">
    <location>
        <begin position="23"/>
        <end position="69"/>
    </location>
</feature>
<keyword evidence="8" id="KW-0449">Lipoprotein</keyword>
<evidence type="ECO:0000256" key="9">
    <source>
        <dbReference type="SAM" id="SignalP"/>
    </source>
</evidence>
<feature type="domain" description="CFEM" evidence="10">
    <location>
        <begin position="27"/>
        <end position="69"/>
    </location>
</feature>
<comment type="subcellular location">
    <subcellularLocation>
        <location evidence="1">Membrane</location>
        <topology evidence="1">Lipid-anchor</topology>
        <topology evidence="1">GPI-anchor</topology>
    </subcellularLocation>
    <subcellularLocation>
        <location evidence="2">Secreted</location>
    </subcellularLocation>
</comment>
<evidence type="ECO:0000256" key="7">
    <source>
        <dbReference type="ARBA" id="ARBA00023157"/>
    </source>
</evidence>
<evidence type="ECO:0000256" key="6">
    <source>
        <dbReference type="ARBA" id="ARBA00022729"/>
    </source>
</evidence>
<evidence type="ECO:0000313" key="11">
    <source>
        <dbReference type="EMBL" id="OJD15171.1"/>
    </source>
</evidence>
<evidence type="ECO:0000256" key="3">
    <source>
        <dbReference type="ARBA" id="ARBA00010031"/>
    </source>
</evidence>
<keyword evidence="5" id="KW-0336">GPI-anchor</keyword>
<comment type="caution">
    <text evidence="11">The sequence shown here is derived from an EMBL/GenBank/DDBJ whole genome shotgun (WGS) entry which is preliminary data.</text>
</comment>
<evidence type="ECO:0000256" key="4">
    <source>
        <dbReference type="ARBA" id="ARBA00022525"/>
    </source>
</evidence>
<keyword evidence="4" id="KW-0964">Secreted</keyword>
<feature type="non-terminal residue" evidence="11">
    <location>
        <position position="69"/>
    </location>
</feature>
<dbReference type="GO" id="GO:0005576">
    <property type="term" value="C:extracellular region"/>
    <property type="evidence" value="ECO:0007669"/>
    <property type="project" value="UniProtKB-SubCell"/>
</dbReference>